<gene>
    <name evidence="1" type="ORF">AVDCRST_MAG93-5949</name>
</gene>
<accession>A0A6J4L730</accession>
<sequence length="66" mass="7507">MHTPPHRSIQASPPETLAIFDFRVPGTGCRMRREMYAWKHCASIERLDQHHAVLIVRPGGARELAC</sequence>
<proteinExistence type="predicted"/>
<reference evidence="1" key="1">
    <citation type="submission" date="2020-02" db="EMBL/GenBank/DDBJ databases">
        <authorList>
            <person name="Meier V. D."/>
        </authorList>
    </citation>
    <scope>NUCLEOTIDE SEQUENCE</scope>
    <source>
        <strain evidence="1">AVDCRST_MAG93</strain>
    </source>
</reference>
<dbReference type="AlphaFoldDB" id="A0A6J4L730"/>
<evidence type="ECO:0000313" key="1">
    <source>
        <dbReference type="EMBL" id="CAA9325705.1"/>
    </source>
</evidence>
<organism evidence="1">
    <name type="scientific">uncultured Chloroflexia bacterium</name>
    <dbReference type="NCBI Taxonomy" id="1672391"/>
    <lineage>
        <taxon>Bacteria</taxon>
        <taxon>Bacillati</taxon>
        <taxon>Chloroflexota</taxon>
        <taxon>Chloroflexia</taxon>
        <taxon>environmental samples</taxon>
    </lineage>
</organism>
<name>A0A6J4L730_9CHLR</name>
<dbReference type="EMBL" id="CADCTR010001997">
    <property type="protein sequence ID" value="CAA9325705.1"/>
    <property type="molecule type" value="Genomic_DNA"/>
</dbReference>
<protein>
    <submittedName>
        <fullName evidence="1">Uncharacterized protein</fullName>
    </submittedName>
</protein>